<dbReference type="EMBL" id="CAKMRJ010004445">
    <property type="protein sequence ID" value="CAH1435302.1"/>
    <property type="molecule type" value="Genomic_DNA"/>
</dbReference>
<dbReference type="AlphaFoldDB" id="A0AAU9NAH0"/>
<evidence type="ECO:0000313" key="3">
    <source>
        <dbReference type="Proteomes" id="UP001157418"/>
    </source>
</evidence>
<comment type="caution">
    <text evidence="2">The sequence shown here is derived from an EMBL/GenBank/DDBJ whole genome shotgun (WGS) entry which is preliminary data.</text>
</comment>
<feature type="compositionally biased region" description="Basic residues" evidence="1">
    <location>
        <begin position="8"/>
        <end position="23"/>
    </location>
</feature>
<evidence type="ECO:0000256" key="1">
    <source>
        <dbReference type="SAM" id="MobiDB-lite"/>
    </source>
</evidence>
<protein>
    <submittedName>
        <fullName evidence="2">Uncharacterized protein</fullName>
    </submittedName>
</protein>
<proteinExistence type="predicted"/>
<name>A0AAU9NAH0_9ASTR</name>
<sequence length="109" mass="12552">MSLVTSLRARKSTATRAPTRPKIRQHDQRLERKRTSRKSTPMPREVLRFERPEPVPAPPAPRNERPEPSQPRPTVIGMPYMRAPGMTCQERRIMEAMTSDLHDALSRIA</sequence>
<gene>
    <name evidence="2" type="ORF">LVIROSA_LOCUS21756</name>
</gene>
<accession>A0AAU9NAH0</accession>
<feature type="region of interest" description="Disordered" evidence="1">
    <location>
        <begin position="1"/>
        <end position="80"/>
    </location>
</feature>
<keyword evidence="3" id="KW-1185">Reference proteome</keyword>
<organism evidence="2 3">
    <name type="scientific">Lactuca virosa</name>
    <dbReference type="NCBI Taxonomy" id="75947"/>
    <lineage>
        <taxon>Eukaryota</taxon>
        <taxon>Viridiplantae</taxon>
        <taxon>Streptophyta</taxon>
        <taxon>Embryophyta</taxon>
        <taxon>Tracheophyta</taxon>
        <taxon>Spermatophyta</taxon>
        <taxon>Magnoliopsida</taxon>
        <taxon>eudicotyledons</taxon>
        <taxon>Gunneridae</taxon>
        <taxon>Pentapetalae</taxon>
        <taxon>asterids</taxon>
        <taxon>campanulids</taxon>
        <taxon>Asterales</taxon>
        <taxon>Asteraceae</taxon>
        <taxon>Cichorioideae</taxon>
        <taxon>Cichorieae</taxon>
        <taxon>Lactucinae</taxon>
        <taxon>Lactuca</taxon>
    </lineage>
</organism>
<reference evidence="2 3" key="1">
    <citation type="submission" date="2022-01" db="EMBL/GenBank/DDBJ databases">
        <authorList>
            <person name="Xiong W."/>
            <person name="Schranz E."/>
        </authorList>
    </citation>
    <scope>NUCLEOTIDE SEQUENCE [LARGE SCALE GENOMIC DNA]</scope>
</reference>
<evidence type="ECO:0000313" key="2">
    <source>
        <dbReference type="EMBL" id="CAH1435302.1"/>
    </source>
</evidence>
<dbReference type="Proteomes" id="UP001157418">
    <property type="component" value="Unassembled WGS sequence"/>
</dbReference>